<keyword evidence="1" id="KW-0812">Transmembrane</keyword>
<gene>
    <name evidence="2" type="ORF">MNBD_GAMMA07-2014</name>
</gene>
<keyword evidence="1" id="KW-0472">Membrane</keyword>
<evidence type="ECO:0000313" key="2">
    <source>
        <dbReference type="EMBL" id="VAW56181.1"/>
    </source>
</evidence>
<accession>A0A3B0WLK8</accession>
<evidence type="ECO:0008006" key="3">
    <source>
        <dbReference type="Google" id="ProtNLM"/>
    </source>
</evidence>
<evidence type="ECO:0000256" key="1">
    <source>
        <dbReference type="SAM" id="Phobius"/>
    </source>
</evidence>
<proteinExistence type="predicted"/>
<sequence length="125" mass="14368">MRHRKQAGLTMISWMVVFALVSVQGVMALRIFPIYLNYNSVKNVMNELQGHPRVKGITRKKLDQLIRKGLKINNLYDLSKNKDAFSYKKIKGGYNVVVNYEDRGPILGNLEFAAKFSYEVDVITK</sequence>
<keyword evidence="1" id="KW-1133">Transmembrane helix</keyword>
<protein>
    <recommendedName>
        <fullName evidence="3">DUF4845 domain-containing protein</fullName>
    </recommendedName>
</protein>
<name>A0A3B0WLK8_9ZZZZ</name>
<reference evidence="2" key="1">
    <citation type="submission" date="2018-06" db="EMBL/GenBank/DDBJ databases">
        <authorList>
            <person name="Zhirakovskaya E."/>
        </authorList>
    </citation>
    <scope>NUCLEOTIDE SEQUENCE</scope>
</reference>
<dbReference type="InterPro" id="IPR032314">
    <property type="entry name" value="DUF4845"/>
</dbReference>
<dbReference type="AlphaFoldDB" id="A0A3B0WLK8"/>
<feature type="transmembrane region" description="Helical" evidence="1">
    <location>
        <begin position="12"/>
        <end position="36"/>
    </location>
</feature>
<organism evidence="2">
    <name type="scientific">hydrothermal vent metagenome</name>
    <dbReference type="NCBI Taxonomy" id="652676"/>
    <lineage>
        <taxon>unclassified sequences</taxon>
        <taxon>metagenomes</taxon>
        <taxon>ecological metagenomes</taxon>
    </lineage>
</organism>
<dbReference type="Pfam" id="PF16137">
    <property type="entry name" value="DUF4845"/>
    <property type="match status" value="1"/>
</dbReference>
<dbReference type="EMBL" id="UOFF01000193">
    <property type="protein sequence ID" value="VAW56181.1"/>
    <property type="molecule type" value="Genomic_DNA"/>
</dbReference>